<gene>
    <name evidence="1" type="ORF">KDA_54530</name>
</gene>
<comment type="caution">
    <text evidence="1">The sequence shown here is derived from an EMBL/GenBank/DDBJ whole genome shotgun (WGS) entry which is preliminary data.</text>
</comment>
<name>A0A402BF59_9CHLR</name>
<dbReference type="Proteomes" id="UP000287171">
    <property type="component" value="Unassembled WGS sequence"/>
</dbReference>
<sequence>MLIDRARYDIRVKGQIGPEWSEWFGGMTITSDEPNETLLSGKVVDQAALYGILNKIRDLGLPLLSILREPPR</sequence>
<dbReference type="AlphaFoldDB" id="A0A402BF59"/>
<evidence type="ECO:0000313" key="1">
    <source>
        <dbReference type="EMBL" id="GCE29969.1"/>
    </source>
</evidence>
<dbReference type="RefSeq" id="WP_126630144.1">
    <property type="nucleotide sequence ID" value="NZ_BIFT01000002.1"/>
</dbReference>
<accession>A0A402BF59</accession>
<proteinExistence type="predicted"/>
<dbReference type="OrthoDB" id="4828421at2"/>
<reference evidence="2" key="1">
    <citation type="submission" date="2018-12" db="EMBL/GenBank/DDBJ databases">
        <title>Tengunoibacter tsumagoiensis gen. nov., sp. nov., Dictyobacter kobayashii sp. nov., D. alpinus sp. nov., and D. joshuensis sp. nov. and description of Dictyobacteraceae fam. nov. within the order Ktedonobacterales isolated from Tengu-no-mugimeshi.</title>
        <authorList>
            <person name="Wang C.M."/>
            <person name="Zheng Y."/>
            <person name="Sakai Y."/>
            <person name="Toyoda A."/>
            <person name="Minakuchi Y."/>
            <person name="Abe K."/>
            <person name="Yokota A."/>
            <person name="Yabe S."/>
        </authorList>
    </citation>
    <scope>NUCLEOTIDE SEQUENCE [LARGE SCALE GENOMIC DNA]</scope>
    <source>
        <strain evidence="2">Uno16</strain>
    </source>
</reference>
<keyword evidence="2" id="KW-1185">Reference proteome</keyword>
<protein>
    <submittedName>
        <fullName evidence="1">Uncharacterized protein</fullName>
    </submittedName>
</protein>
<organism evidence="1 2">
    <name type="scientific">Dictyobacter alpinus</name>
    <dbReference type="NCBI Taxonomy" id="2014873"/>
    <lineage>
        <taxon>Bacteria</taxon>
        <taxon>Bacillati</taxon>
        <taxon>Chloroflexota</taxon>
        <taxon>Ktedonobacteria</taxon>
        <taxon>Ktedonobacterales</taxon>
        <taxon>Dictyobacteraceae</taxon>
        <taxon>Dictyobacter</taxon>
    </lineage>
</organism>
<evidence type="ECO:0000313" key="2">
    <source>
        <dbReference type="Proteomes" id="UP000287171"/>
    </source>
</evidence>
<dbReference type="EMBL" id="BIFT01000002">
    <property type="protein sequence ID" value="GCE29969.1"/>
    <property type="molecule type" value="Genomic_DNA"/>
</dbReference>